<dbReference type="PANTHER" id="PTHR33639">
    <property type="entry name" value="THIOL-DISULFIDE OXIDOREDUCTASE DCC"/>
    <property type="match status" value="1"/>
</dbReference>
<evidence type="ECO:0000313" key="1">
    <source>
        <dbReference type="EMBL" id="GAA4836252.1"/>
    </source>
</evidence>
<evidence type="ECO:0000313" key="2">
    <source>
        <dbReference type="Proteomes" id="UP001500298"/>
    </source>
</evidence>
<dbReference type="PANTHER" id="PTHR33639:SF2">
    <property type="entry name" value="DUF393 DOMAIN-CONTAINING PROTEIN"/>
    <property type="match status" value="1"/>
</dbReference>
<reference evidence="2" key="1">
    <citation type="journal article" date="2019" name="Int. J. Syst. Evol. Microbiol.">
        <title>The Global Catalogue of Microorganisms (GCM) 10K type strain sequencing project: providing services to taxonomists for standard genome sequencing and annotation.</title>
        <authorList>
            <consortium name="The Broad Institute Genomics Platform"/>
            <consortium name="The Broad Institute Genome Sequencing Center for Infectious Disease"/>
            <person name="Wu L."/>
            <person name="Ma J."/>
        </authorList>
    </citation>
    <scope>NUCLEOTIDE SEQUENCE [LARGE SCALE GENOMIC DNA]</scope>
    <source>
        <strain evidence="2">JCM 18326</strain>
    </source>
</reference>
<dbReference type="Pfam" id="PF04134">
    <property type="entry name" value="DCC1-like"/>
    <property type="match status" value="1"/>
</dbReference>
<dbReference type="RefSeq" id="WP_345371716.1">
    <property type="nucleotide sequence ID" value="NZ_BAABJX010000033.1"/>
</dbReference>
<dbReference type="InterPro" id="IPR052927">
    <property type="entry name" value="DCC_oxidoreductase"/>
</dbReference>
<name>A0ABP9DDZ1_9BACT</name>
<comment type="caution">
    <text evidence="1">The sequence shown here is derived from an EMBL/GenBank/DDBJ whole genome shotgun (WGS) entry which is preliminary data.</text>
</comment>
<dbReference type="Proteomes" id="UP001500298">
    <property type="component" value="Unassembled WGS sequence"/>
</dbReference>
<organism evidence="1 2">
    <name type="scientific">Algivirga pacifica</name>
    <dbReference type="NCBI Taxonomy" id="1162670"/>
    <lineage>
        <taxon>Bacteria</taxon>
        <taxon>Pseudomonadati</taxon>
        <taxon>Bacteroidota</taxon>
        <taxon>Cytophagia</taxon>
        <taxon>Cytophagales</taxon>
        <taxon>Flammeovirgaceae</taxon>
        <taxon>Algivirga</taxon>
    </lineage>
</organism>
<sequence length="131" mass="14944">MTTKVILFDGVCNLCNGTVNFIIDRDPKGKFQFASLQSEEGEKVLQQNGIAEVSLDSVVLLKNGQLYKKSTAALHIARELKGAWPLFYGFIIVPRFIRDGVYNWIAKNRYKWFGKSDACRIPTPELKERFL</sequence>
<accession>A0ABP9DDZ1</accession>
<gene>
    <name evidence="1" type="ORF">GCM10023331_21810</name>
</gene>
<protein>
    <submittedName>
        <fullName evidence="1">Thiol-disulfide oxidoreductase DCC family protein</fullName>
    </submittedName>
</protein>
<proteinExistence type="predicted"/>
<dbReference type="InterPro" id="IPR007263">
    <property type="entry name" value="DCC1-like"/>
</dbReference>
<dbReference type="EMBL" id="BAABJX010000033">
    <property type="protein sequence ID" value="GAA4836252.1"/>
    <property type="molecule type" value="Genomic_DNA"/>
</dbReference>
<keyword evidence="2" id="KW-1185">Reference proteome</keyword>